<dbReference type="InterPro" id="IPR000014">
    <property type="entry name" value="PAS"/>
</dbReference>
<keyword evidence="8" id="KW-1185">Reference proteome</keyword>
<organism evidence="7 8">
    <name type="scientific">Geomonas diazotrophica</name>
    <dbReference type="NCBI Taxonomy" id="2843197"/>
    <lineage>
        <taxon>Bacteria</taxon>
        <taxon>Pseudomonadati</taxon>
        <taxon>Thermodesulfobacteriota</taxon>
        <taxon>Desulfuromonadia</taxon>
        <taxon>Geobacterales</taxon>
        <taxon>Geobacteraceae</taxon>
        <taxon>Geomonas</taxon>
    </lineage>
</organism>
<dbReference type="InterPro" id="IPR025847">
    <property type="entry name" value="MEDS_domain"/>
</dbReference>
<dbReference type="Pfam" id="PF00989">
    <property type="entry name" value="PAS"/>
    <property type="match status" value="1"/>
</dbReference>
<dbReference type="PROSITE" id="PS50109">
    <property type="entry name" value="HIS_KIN"/>
    <property type="match status" value="1"/>
</dbReference>
<dbReference type="SMART" id="SM00091">
    <property type="entry name" value="PAS"/>
    <property type="match status" value="1"/>
</dbReference>
<keyword evidence="4" id="KW-0418">Kinase</keyword>
<dbReference type="InterPro" id="IPR013767">
    <property type="entry name" value="PAS_fold"/>
</dbReference>
<comment type="catalytic activity">
    <reaction evidence="1">
        <text>ATP + protein L-histidine = ADP + protein N-phospho-L-histidine.</text>
        <dbReference type="EC" id="2.7.13.3"/>
    </reaction>
</comment>
<evidence type="ECO:0000259" key="5">
    <source>
        <dbReference type="PROSITE" id="PS50109"/>
    </source>
</evidence>
<feature type="domain" description="PAS" evidence="6">
    <location>
        <begin position="268"/>
        <end position="320"/>
    </location>
</feature>
<accession>A0ABX8JMB9</accession>
<reference evidence="7 8" key="1">
    <citation type="submission" date="2021-06" db="EMBL/GenBank/DDBJ databases">
        <title>Gemonas diversity in paddy soil.</title>
        <authorList>
            <person name="Liu G."/>
        </authorList>
    </citation>
    <scope>NUCLEOTIDE SEQUENCE [LARGE SCALE GENOMIC DNA]</scope>
    <source>
        <strain evidence="7 8">RG29</strain>
    </source>
</reference>
<dbReference type="InterPro" id="IPR003594">
    <property type="entry name" value="HATPase_dom"/>
</dbReference>
<dbReference type="CDD" id="cd00130">
    <property type="entry name" value="PAS"/>
    <property type="match status" value="1"/>
</dbReference>
<dbReference type="PANTHER" id="PTHR42878:SF15">
    <property type="entry name" value="BACTERIOPHYTOCHROME"/>
    <property type="match status" value="1"/>
</dbReference>
<evidence type="ECO:0000313" key="8">
    <source>
        <dbReference type="Proteomes" id="UP000683493"/>
    </source>
</evidence>
<proteinExistence type="predicted"/>
<gene>
    <name evidence="7" type="ORF">KP005_04275</name>
</gene>
<dbReference type="EC" id="2.7.13.3" evidence="2"/>
<evidence type="ECO:0000256" key="4">
    <source>
        <dbReference type="ARBA" id="ARBA00022777"/>
    </source>
</evidence>
<evidence type="ECO:0000259" key="6">
    <source>
        <dbReference type="PROSITE" id="PS50112"/>
    </source>
</evidence>
<dbReference type="Proteomes" id="UP000683493">
    <property type="component" value="Chromosome"/>
</dbReference>
<dbReference type="Pfam" id="PF02518">
    <property type="entry name" value="HATPase_c"/>
    <property type="match status" value="1"/>
</dbReference>
<evidence type="ECO:0000256" key="3">
    <source>
        <dbReference type="ARBA" id="ARBA00022679"/>
    </source>
</evidence>
<feature type="domain" description="Histidine kinase" evidence="5">
    <location>
        <begin position="410"/>
        <end position="614"/>
    </location>
</feature>
<dbReference type="NCBIfam" id="TIGR00229">
    <property type="entry name" value="sensory_box"/>
    <property type="match status" value="1"/>
</dbReference>
<protein>
    <recommendedName>
        <fullName evidence="2">histidine kinase</fullName>
        <ecNumber evidence="2">2.7.13.3</ecNumber>
    </recommendedName>
</protein>
<dbReference type="InterPro" id="IPR005467">
    <property type="entry name" value="His_kinase_dom"/>
</dbReference>
<keyword evidence="3" id="KW-0808">Transferase</keyword>
<dbReference type="InterPro" id="IPR050351">
    <property type="entry name" value="BphY/WalK/GraS-like"/>
</dbReference>
<dbReference type="Pfam" id="PF14417">
    <property type="entry name" value="MEDS"/>
    <property type="match status" value="1"/>
</dbReference>
<evidence type="ECO:0000256" key="2">
    <source>
        <dbReference type="ARBA" id="ARBA00012438"/>
    </source>
</evidence>
<dbReference type="EMBL" id="CP076724">
    <property type="protein sequence ID" value="QWV98512.1"/>
    <property type="molecule type" value="Genomic_DNA"/>
</dbReference>
<sequence>MEEEKPSVEIADIGIVNSHDHLCLLYQEETEVLNLVLHFIQKGVAIGERCVYLNAAQQKLERLLQNVVEVQKQDSGALVLLPVKQTWLRGGTFRQERVLELLRNICAGAAAEGFSGTRIICDMAWAVKDAKSLELLNRFERDLTSFAAEHDTALLCLYDRRLFSPELLLELARIHPGVVSGGRVCGNPLFIPPGAQPRKKAAVCELDVFLAASQRITMVEAETERLKQELEQAYAALARKIYENWQEEDTLRASEQEIHEKDEALLANRRRLQTILQHLPAVMMAFDNADRLAACNHEFERVTGYRGEEVMGKPMLELLQVDGALREDVVSAHPPQGGDYRGREWNLRCRDGSPKLISWSNISRYVPITGWVNWIIGLDVTPRVQAENGLRALKGELEARTAELEAIGQAVSQDLGARLARISGDCGRLQKLNKSQLDPPCRELLEDIGAAARELSGAVAALERMTALTAAELQPVEVDLSAMASEIAAQLSDHAQRPVDFRIEDGVTVTGDKDMLRLAMEQLLENAWHCTIGVKHPVIKFGTAQVEGERSCYVSDNGPRLSASLCEATGGGSGPEGSCRGIGFATVQRIINLHRGRIWSAEQAGKGGTLYFQV</sequence>
<name>A0ABX8JMB9_9BACT</name>
<dbReference type="PANTHER" id="PTHR42878">
    <property type="entry name" value="TWO-COMPONENT HISTIDINE KINASE"/>
    <property type="match status" value="1"/>
</dbReference>
<evidence type="ECO:0000313" key="7">
    <source>
        <dbReference type="EMBL" id="QWV98512.1"/>
    </source>
</evidence>
<dbReference type="PROSITE" id="PS50112">
    <property type="entry name" value="PAS"/>
    <property type="match status" value="1"/>
</dbReference>
<evidence type="ECO:0000256" key="1">
    <source>
        <dbReference type="ARBA" id="ARBA00000085"/>
    </source>
</evidence>